<dbReference type="AlphaFoldDB" id="A0A917ECV0"/>
<dbReference type="Proteomes" id="UP000599688">
    <property type="component" value="Unassembled WGS sequence"/>
</dbReference>
<keyword evidence="2" id="KW-1185">Reference proteome</keyword>
<reference evidence="1 2" key="1">
    <citation type="journal article" date="2014" name="Int. J. Syst. Evol. Microbiol.">
        <title>Complete genome sequence of Corynebacterium casei LMG S-19264T (=DSM 44701T), isolated from a smear-ripened cheese.</title>
        <authorList>
            <consortium name="US DOE Joint Genome Institute (JGI-PGF)"/>
            <person name="Walter F."/>
            <person name="Albersmeier A."/>
            <person name="Kalinowski J."/>
            <person name="Ruckert C."/>
        </authorList>
    </citation>
    <scope>NUCLEOTIDE SEQUENCE [LARGE SCALE GENOMIC DNA]</scope>
    <source>
        <strain evidence="1 2">CGMCC 1.12925</strain>
    </source>
</reference>
<evidence type="ECO:0000313" key="2">
    <source>
        <dbReference type="Proteomes" id="UP000599688"/>
    </source>
</evidence>
<dbReference type="EMBL" id="BMGL01000013">
    <property type="protein sequence ID" value="GGE20163.1"/>
    <property type="molecule type" value="Genomic_DNA"/>
</dbReference>
<proteinExistence type="predicted"/>
<accession>A0A917ECV0</accession>
<gene>
    <name evidence="1" type="ORF">GCM10010831_21600</name>
</gene>
<organism evidence="1 2">
    <name type="scientific">Psychroflexus salis</name>
    <dbReference type="NCBI Taxonomy" id="1526574"/>
    <lineage>
        <taxon>Bacteria</taxon>
        <taxon>Pseudomonadati</taxon>
        <taxon>Bacteroidota</taxon>
        <taxon>Flavobacteriia</taxon>
        <taxon>Flavobacteriales</taxon>
        <taxon>Flavobacteriaceae</taxon>
        <taxon>Psychroflexus</taxon>
    </lineage>
</organism>
<sequence>MIELSIFKTKMLLNISYNRPKIKKQIDNAVGKPFSLMQRIKMKGIGSGKMIIDSTSIQIHNLLVLDNNQNVCGIEMRPNGILVSFRSLLETYALIIPFYKLKIYKGQSDVYSIYRDEYFIKVKVKEKQHHKFMQKLLNFKLQEYDSKLQYPN</sequence>
<comment type="caution">
    <text evidence="1">The sequence shown here is derived from an EMBL/GenBank/DDBJ whole genome shotgun (WGS) entry which is preliminary data.</text>
</comment>
<evidence type="ECO:0000313" key="1">
    <source>
        <dbReference type="EMBL" id="GGE20163.1"/>
    </source>
</evidence>
<name>A0A917ECV0_9FLAO</name>
<protein>
    <submittedName>
        <fullName evidence="1">Uncharacterized protein</fullName>
    </submittedName>
</protein>